<dbReference type="PANTHER" id="PTHR30429">
    <property type="entry name" value="D-METHIONINE-BINDING LIPOPROTEIN METQ"/>
    <property type="match status" value="1"/>
</dbReference>
<gene>
    <name evidence="9" type="ORF">BO222_05975</name>
</gene>
<dbReference type="AlphaFoldDB" id="A0A1U7NG71"/>
<comment type="similarity">
    <text evidence="6">Belongs to the nlpA lipoprotein family.</text>
</comment>
<accession>A0A1U7NG71</accession>
<dbReference type="Proteomes" id="UP000186341">
    <property type="component" value="Unassembled WGS sequence"/>
</dbReference>
<reference evidence="9 10" key="1">
    <citation type="submission" date="2016-11" db="EMBL/GenBank/DDBJ databases">
        <title>Description of two novel members of the family Erysipelotrichaceae: Ileibacterium lipovorans gen. nov., sp. nov. and Dubosiella newyorkensis, gen. nov., sp. nov.</title>
        <authorList>
            <person name="Cox L.M."/>
            <person name="Sohn J."/>
            <person name="Tyrrell K.L."/>
            <person name="Citron D.M."/>
            <person name="Lawson P.A."/>
            <person name="Patel N.B."/>
            <person name="Iizumi T."/>
            <person name="Perez-Perez G.I."/>
            <person name="Goldstein E.J."/>
            <person name="Blaser M.J."/>
        </authorList>
    </citation>
    <scope>NUCLEOTIDE SEQUENCE [LARGE SCALE GENOMIC DNA]</scope>
    <source>
        <strain evidence="9 10">NYU-BL-A3</strain>
    </source>
</reference>
<evidence type="ECO:0000256" key="3">
    <source>
        <dbReference type="ARBA" id="ARBA00023136"/>
    </source>
</evidence>
<feature type="chain" id="PRO_5038850892" description="Lipoprotein" evidence="8">
    <location>
        <begin position="28"/>
        <end position="289"/>
    </location>
</feature>
<dbReference type="SUPFAM" id="SSF53850">
    <property type="entry name" value="Periplasmic binding protein-like II"/>
    <property type="match status" value="1"/>
</dbReference>
<keyword evidence="3" id="KW-0472">Membrane</keyword>
<protein>
    <recommendedName>
        <fullName evidence="6">Lipoprotein</fullName>
    </recommendedName>
</protein>
<dbReference type="PANTHER" id="PTHR30429:SF1">
    <property type="entry name" value="D-METHIONINE-BINDING LIPOPROTEIN METQ-RELATED"/>
    <property type="match status" value="1"/>
</dbReference>
<dbReference type="GeneID" id="82202752"/>
<evidence type="ECO:0000313" key="9">
    <source>
        <dbReference type="EMBL" id="OLU39902.1"/>
    </source>
</evidence>
<keyword evidence="10" id="KW-1185">Reference proteome</keyword>
<comment type="subcellular location">
    <subcellularLocation>
        <location evidence="1">Membrane</location>
        <topology evidence="1">Lipid-anchor</topology>
    </subcellularLocation>
</comment>
<organism evidence="9 10">
    <name type="scientific">Ileibacterium valens</name>
    <dbReference type="NCBI Taxonomy" id="1862668"/>
    <lineage>
        <taxon>Bacteria</taxon>
        <taxon>Bacillati</taxon>
        <taxon>Bacillota</taxon>
        <taxon>Erysipelotrichia</taxon>
        <taxon>Erysipelotrichales</taxon>
        <taxon>Erysipelotrichaceae</taxon>
        <taxon>Ileibacterium</taxon>
    </lineage>
</organism>
<evidence type="ECO:0000256" key="6">
    <source>
        <dbReference type="PIRNR" id="PIRNR002854"/>
    </source>
</evidence>
<dbReference type="OrthoDB" id="9812878at2"/>
<dbReference type="PROSITE" id="PS51257">
    <property type="entry name" value="PROKAR_LIPOPROTEIN"/>
    <property type="match status" value="1"/>
</dbReference>
<sequence>MKKFVKGLFAAGLALSLAACSSNSVSSDDSSADDANASSDELTVIKVGATTTPHGQILEEAKEAMKEKGYDLQITEFSDYPPINPAVSDGSLDANYFQHLPYLEGYDADSNYKSGDDGYLISVGAIHYEPFGVYSETLKDVAEIKDGDKIAVPNDATNEARALLLLQELGLLTLSEDADLNTATIKDITENPKNLEIIELPADQIAAQLPDLAAGVINGNYAMAGDVTDLRIAYEPEDSDAAKTYQNIIAVKESNKDNEGIKTLVEVLKSDEIKNYITENFGTSVVPAE</sequence>
<dbReference type="Pfam" id="PF03180">
    <property type="entry name" value="Lipoprotein_9"/>
    <property type="match status" value="1"/>
</dbReference>
<feature type="lipid moiety-binding region" description="S-diacylglycerol cysteine" evidence="7">
    <location>
        <position position="20"/>
    </location>
</feature>
<evidence type="ECO:0000256" key="4">
    <source>
        <dbReference type="ARBA" id="ARBA00023139"/>
    </source>
</evidence>
<evidence type="ECO:0000256" key="2">
    <source>
        <dbReference type="ARBA" id="ARBA00022729"/>
    </source>
</evidence>
<dbReference type="PIRSF" id="PIRSF002854">
    <property type="entry name" value="MetQ"/>
    <property type="match status" value="1"/>
</dbReference>
<feature type="signal peptide" evidence="8">
    <location>
        <begin position="1"/>
        <end position="27"/>
    </location>
</feature>
<keyword evidence="2 8" id="KW-0732">Signal</keyword>
<comment type="caution">
    <text evidence="9">The sequence shown here is derived from an EMBL/GenBank/DDBJ whole genome shotgun (WGS) entry which is preliminary data.</text>
</comment>
<evidence type="ECO:0000256" key="8">
    <source>
        <dbReference type="SAM" id="SignalP"/>
    </source>
</evidence>
<dbReference type="GO" id="GO:0016020">
    <property type="term" value="C:membrane"/>
    <property type="evidence" value="ECO:0007669"/>
    <property type="project" value="UniProtKB-SubCell"/>
</dbReference>
<dbReference type="InterPro" id="IPR004872">
    <property type="entry name" value="Lipoprotein_NlpA"/>
</dbReference>
<evidence type="ECO:0000313" key="10">
    <source>
        <dbReference type="Proteomes" id="UP000186341"/>
    </source>
</evidence>
<name>A0A1U7NG71_9FIRM</name>
<proteinExistence type="inferred from homology"/>
<evidence type="ECO:0000256" key="7">
    <source>
        <dbReference type="PIRSR" id="PIRSR002854-1"/>
    </source>
</evidence>
<evidence type="ECO:0000256" key="5">
    <source>
        <dbReference type="ARBA" id="ARBA00023288"/>
    </source>
</evidence>
<keyword evidence="4" id="KW-0564">Palmitate</keyword>
<dbReference type="RefSeq" id="WP_075819283.1">
    <property type="nucleotide sequence ID" value="NZ_CAJUTZ010000009.1"/>
</dbReference>
<dbReference type="EMBL" id="MPJW01000122">
    <property type="protein sequence ID" value="OLU39902.1"/>
    <property type="molecule type" value="Genomic_DNA"/>
</dbReference>
<evidence type="ECO:0000256" key="1">
    <source>
        <dbReference type="ARBA" id="ARBA00004635"/>
    </source>
</evidence>
<dbReference type="Gene3D" id="3.40.190.10">
    <property type="entry name" value="Periplasmic binding protein-like II"/>
    <property type="match status" value="2"/>
</dbReference>
<keyword evidence="5 6" id="KW-0449">Lipoprotein</keyword>